<evidence type="ECO:0008006" key="2">
    <source>
        <dbReference type="Google" id="ProtNLM"/>
    </source>
</evidence>
<comment type="caution">
    <text evidence="1">The sequence shown here is derived from an EMBL/GenBank/DDBJ whole genome shotgun (WGS) entry which is preliminary data.</text>
</comment>
<proteinExistence type="predicted"/>
<reference evidence="1" key="1">
    <citation type="journal article" date="2019" name="Sci. Rep.">
        <title>Draft genome of Tanacetum cinerariifolium, the natural source of mosquito coil.</title>
        <authorList>
            <person name="Yamashiro T."/>
            <person name="Shiraishi A."/>
            <person name="Satake H."/>
            <person name="Nakayama K."/>
        </authorList>
    </citation>
    <scope>NUCLEOTIDE SEQUENCE</scope>
</reference>
<protein>
    <recommendedName>
        <fullName evidence="2">Reverse transcriptase domain-containing protein</fullName>
    </recommendedName>
</protein>
<name>A0A699S0Y0_TANCI</name>
<gene>
    <name evidence="1" type="ORF">Tci_862985</name>
</gene>
<sequence length="188" mass="21097">SSIYLQSSSHSELASLEVKDDIFDPEGGNILIEKLLDLDSAKDLHSSHNVNLLIESDIESVYDDPFDSNGEKIKESKLFIDELDLPSDFLPSPKYDSFLFEDFSKVDALPLTNNKNNVFNSGILIQNNLFEIITCVAPDKKLAICHASLIPEDFDPPLYELSFFKEVLRSKILLSFSSENEGKFSNQG</sequence>
<accession>A0A699S0Y0</accession>
<dbReference type="EMBL" id="BKCJ011129386">
    <property type="protein sequence ID" value="GFC91015.1"/>
    <property type="molecule type" value="Genomic_DNA"/>
</dbReference>
<evidence type="ECO:0000313" key="1">
    <source>
        <dbReference type="EMBL" id="GFC91015.1"/>
    </source>
</evidence>
<feature type="non-terminal residue" evidence="1">
    <location>
        <position position="1"/>
    </location>
</feature>
<dbReference type="AlphaFoldDB" id="A0A699S0Y0"/>
<organism evidence="1">
    <name type="scientific">Tanacetum cinerariifolium</name>
    <name type="common">Dalmatian daisy</name>
    <name type="synonym">Chrysanthemum cinerariifolium</name>
    <dbReference type="NCBI Taxonomy" id="118510"/>
    <lineage>
        <taxon>Eukaryota</taxon>
        <taxon>Viridiplantae</taxon>
        <taxon>Streptophyta</taxon>
        <taxon>Embryophyta</taxon>
        <taxon>Tracheophyta</taxon>
        <taxon>Spermatophyta</taxon>
        <taxon>Magnoliopsida</taxon>
        <taxon>eudicotyledons</taxon>
        <taxon>Gunneridae</taxon>
        <taxon>Pentapetalae</taxon>
        <taxon>asterids</taxon>
        <taxon>campanulids</taxon>
        <taxon>Asterales</taxon>
        <taxon>Asteraceae</taxon>
        <taxon>Asteroideae</taxon>
        <taxon>Anthemideae</taxon>
        <taxon>Anthemidinae</taxon>
        <taxon>Tanacetum</taxon>
    </lineage>
</organism>
<feature type="non-terminal residue" evidence="1">
    <location>
        <position position="188"/>
    </location>
</feature>